<evidence type="ECO:0000313" key="3">
    <source>
        <dbReference type="EMBL" id="WAL58681.1"/>
    </source>
</evidence>
<dbReference type="KEGG" id="tsin:OXH18_16045"/>
<keyword evidence="2" id="KW-0472">Membrane</keyword>
<keyword evidence="2" id="KW-1133">Transmembrane helix</keyword>
<accession>A0A9E9C377</accession>
<evidence type="ECO:0000256" key="2">
    <source>
        <dbReference type="SAM" id="Phobius"/>
    </source>
</evidence>
<feature type="region of interest" description="Disordered" evidence="1">
    <location>
        <begin position="72"/>
        <end position="94"/>
    </location>
</feature>
<organism evidence="3 4">
    <name type="scientific">Thermocoleostomius sinensis A174</name>
    <dbReference type="NCBI Taxonomy" id="2016057"/>
    <lineage>
        <taxon>Bacteria</taxon>
        <taxon>Bacillati</taxon>
        <taxon>Cyanobacteriota</taxon>
        <taxon>Cyanophyceae</taxon>
        <taxon>Oculatellales</taxon>
        <taxon>Oculatellaceae</taxon>
        <taxon>Thermocoleostomius</taxon>
    </lineage>
</organism>
<sequence length="415" mass="43084">MSQTIRSQNVKPQTLGQASPDRSSRAPSTPISATGSTEQAANSQSQDVPSLATTMNVDALLDEVFGDIERMLEPDSSPTRPLATDSAPANPHSTAIAPFSAATQSPEPASADATAIPSTMTNAMTSTSTSEAISSKATSLLSPLAANLTSPSSSLALLPKLSPRQLKPDDSIDPEVELFPDLPEVVASPARPLDLLLMFLALISLISAAGLWIFVRTKLPQLTQVANTPSTAEVLQAKHDAEFLDYVRRSLERIDRSKPMQSTADSRPATALDPLFVPLPPPPPIAVAPPIAAVPTPSISVSPLPMAPVPSVAPAIAPSSSALSASPPTDSIAAAPVPATPSIPNIAPSPTHTLIGLLELGDRSAALFEIDGTPQRIQVGEKFGASGWTLISVSGDEAIVRRNGDVRSVLIGQKF</sequence>
<keyword evidence="4" id="KW-1185">Reference proteome</keyword>
<evidence type="ECO:0000256" key="1">
    <source>
        <dbReference type="SAM" id="MobiDB-lite"/>
    </source>
</evidence>
<gene>
    <name evidence="3" type="ORF">OXH18_16045</name>
</gene>
<dbReference type="EMBL" id="CP113797">
    <property type="protein sequence ID" value="WAL58681.1"/>
    <property type="molecule type" value="Genomic_DNA"/>
</dbReference>
<evidence type="ECO:0000313" key="4">
    <source>
        <dbReference type="Proteomes" id="UP001163152"/>
    </source>
</evidence>
<evidence type="ECO:0008006" key="5">
    <source>
        <dbReference type="Google" id="ProtNLM"/>
    </source>
</evidence>
<dbReference type="Proteomes" id="UP001163152">
    <property type="component" value="Chromosome"/>
</dbReference>
<feature type="region of interest" description="Disordered" evidence="1">
    <location>
        <begin position="1"/>
        <end position="51"/>
    </location>
</feature>
<dbReference type="AlphaFoldDB" id="A0A9E9C377"/>
<proteinExistence type="predicted"/>
<feature type="transmembrane region" description="Helical" evidence="2">
    <location>
        <begin position="195"/>
        <end position="215"/>
    </location>
</feature>
<reference evidence="3" key="1">
    <citation type="submission" date="2022-12" db="EMBL/GenBank/DDBJ databases">
        <title>Polyphasic identification of a Novel Hot-Spring Cyanobacterium Ocullathermofonsia sinensis gen nov. sp. nov. and Genomic Insights on its Adaptations to the Thermal Habitat.</title>
        <authorList>
            <person name="Daroch M."/>
            <person name="Tang J."/>
            <person name="Jiang Y."/>
        </authorList>
    </citation>
    <scope>NUCLEOTIDE SEQUENCE</scope>
    <source>
        <strain evidence="3">PKUAC-SCTA174</strain>
    </source>
</reference>
<dbReference type="RefSeq" id="WP_268608108.1">
    <property type="nucleotide sequence ID" value="NZ_CP113797.1"/>
</dbReference>
<name>A0A9E9C377_9CYAN</name>
<protein>
    <recommendedName>
        <fullName evidence="5">Type II secretion system protein GspC N-terminal domain-containing protein</fullName>
    </recommendedName>
</protein>
<keyword evidence="2" id="KW-0812">Transmembrane</keyword>